<name>A0A0C3ING4_PISTI</name>
<proteinExistence type="predicted"/>
<dbReference type="InParanoid" id="A0A0C3ING4"/>
<dbReference type="HOGENOM" id="CLU_2741091_0_0_1"/>
<keyword evidence="2" id="KW-1185">Reference proteome</keyword>
<protein>
    <submittedName>
        <fullName evidence="1">Uncharacterized protein</fullName>
    </submittedName>
</protein>
<reference evidence="2" key="2">
    <citation type="submission" date="2015-01" db="EMBL/GenBank/DDBJ databases">
        <title>Evolutionary Origins and Diversification of the Mycorrhizal Mutualists.</title>
        <authorList>
            <consortium name="DOE Joint Genome Institute"/>
            <consortium name="Mycorrhizal Genomics Consortium"/>
            <person name="Kohler A."/>
            <person name="Kuo A."/>
            <person name="Nagy L.G."/>
            <person name="Floudas D."/>
            <person name="Copeland A."/>
            <person name="Barry K.W."/>
            <person name="Cichocki N."/>
            <person name="Veneault-Fourrey C."/>
            <person name="LaButti K."/>
            <person name="Lindquist E.A."/>
            <person name="Lipzen A."/>
            <person name="Lundell T."/>
            <person name="Morin E."/>
            <person name="Murat C."/>
            <person name="Riley R."/>
            <person name="Ohm R."/>
            <person name="Sun H."/>
            <person name="Tunlid A."/>
            <person name="Henrissat B."/>
            <person name="Grigoriev I.V."/>
            <person name="Hibbett D.S."/>
            <person name="Martin F."/>
        </authorList>
    </citation>
    <scope>NUCLEOTIDE SEQUENCE [LARGE SCALE GENOMIC DNA]</scope>
    <source>
        <strain evidence="2">Marx 270</strain>
    </source>
</reference>
<organism evidence="1 2">
    <name type="scientific">Pisolithus tinctorius Marx 270</name>
    <dbReference type="NCBI Taxonomy" id="870435"/>
    <lineage>
        <taxon>Eukaryota</taxon>
        <taxon>Fungi</taxon>
        <taxon>Dikarya</taxon>
        <taxon>Basidiomycota</taxon>
        <taxon>Agaricomycotina</taxon>
        <taxon>Agaricomycetes</taxon>
        <taxon>Agaricomycetidae</taxon>
        <taxon>Boletales</taxon>
        <taxon>Sclerodermatineae</taxon>
        <taxon>Pisolithaceae</taxon>
        <taxon>Pisolithus</taxon>
    </lineage>
</organism>
<dbReference type="EMBL" id="KN832014">
    <property type="protein sequence ID" value="KIN98502.1"/>
    <property type="molecule type" value="Genomic_DNA"/>
</dbReference>
<sequence length="71" mass="7676">MWLGPPSGDVVSACLIRDGYGSPPFPPLPVFSRTLRISFSPCSTLTTRPPSPERRSQSPYFGTSVYCLPGS</sequence>
<gene>
    <name evidence="1" type="ORF">M404DRAFT_1005169</name>
</gene>
<accession>A0A0C3ING4</accession>
<evidence type="ECO:0000313" key="2">
    <source>
        <dbReference type="Proteomes" id="UP000054217"/>
    </source>
</evidence>
<dbReference type="AlphaFoldDB" id="A0A0C3ING4"/>
<dbReference type="Proteomes" id="UP000054217">
    <property type="component" value="Unassembled WGS sequence"/>
</dbReference>
<reference evidence="1 2" key="1">
    <citation type="submission" date="2014-04" db="EMBL/GenBank/DDBJ databases">
        <authorList>
            <consortium name="DOE Joint Genome Institute"/>
            <person name="Kuo A."/>
            <person name="Kohler A."/>
            <person name="Costa M.D."/>
            <person name="Nagy L.G."/>
            <person name="Floudas D."/>
            <person name="Copeland A."/>
            <person name="Barry K.W."/>
            <person name="Cichocki N."/>
            <person name="Veneault-Fourrey C."/>
            <person name="LaButti K."/>
            <person name="Lindquist E.A."/>
            <person name="Lipzen A."/>
            <person name="Lundell T."/>
            <person name="Morin E."/>
            <person name="Murat C."/>
            <person name="Sun H."/>
            <person name="Tunlid A."/>
            <person name="Henrissat B."/>
            <person name="Grigoriev I.V."/>
            <person name="Hibbett D.S."/>
            <person name="Martin F."/>
            <person name="Nordberg H.P."/>
            <person name="Cantor M.N."/>
            <person name="Hua S.X."/>
        </authorList>
    </citation>
    <scope>NUCLEOTIDE SEQUENCE [LARGE SCALE GENOMIC DNA]</scope>
    <source>
        <strain evidence="1 2">Marx 270</strain>
    </source>
</reference>
<evidence type="ECO:0000313" key="1">
    <source>
        <dbReference type="EMBL" id="KIN98502.1"/>
    </source>
</evidence>